<dbReference type="AlphaFoldDB" id="A0AAN6F3W5"/>
<organism evidence="3 4">
    <name type="scientific">Exophiala dermatitidis</name>
    <name type="common">Black yeast-like fungus</name>
    <name type="synonym">Wangiella dermatitidis</name>
    <dbReference type="NCBI Taxonomy" id="5970"/>
    <lineage>
        <taxon>Eukaryota</taxon>
        <taxon>Fungi</taxon>
        <taxon>Dikarya</taxon>
        <taxon>Ascomycota</taxon>
        <taxon>Pezizomycotina</taxon>
        <taxon>Eurotiomycetes</taxon>
        <taxon>Chaetothyriomycetidae</taxon>
        <taxon>Chaetothyriales</taxon>
        <taxon>Herpotrichiellaceae</taxon>
        <taxon>Exophiala</taxon>
    </lineage>
</organism>
<protein>
    <submittedName>
        <fullName evidence="3">Uncharacterized protein</fullName>
    </submittedName>
</protein>
<feature type="signal peptide" evidence="2">
    <location>
        <begin position="1"/>
        <end position="22"/>
    </location>
</feature>
<dbReference type="EMBL" id="JAJGCB010000002">
    <property type="protein sequence ID" value="KAJ8995052.1"/>
    <property type="molecule type" value="Genomic_DNA"/>
</dbReference>
<dbReference type="Proteomes" id="UP001161757">
    <property type="component" value="Unassembled WGS sequence"/>
</dbReference>
<name>A0AAN6F3W5_EXODE</name>
<sequence>MQLQSTIKLVLLLAIQLYLADAAPQVVGASNSTLRYEAGSINTIAGSMVSDPKGIFQLGDDGVLRSYDGDGTVIDWRQLDPDQIKRAYDAHNNRGGQFLRRSPQNIVDGRDVVDIDQILRPRQNILDSEFGTSPVSSSEDSTDGEEVVNADQHLRRRQVVRNGFGSTDEGEVVDVDHRLRRRQNIFPSESGSISTPPGEESTDGPEDPPCRVLLCINNEDCRTKPLGHMCAFCGQYDLEYPGLGFCEPAGRG</sequence>
<evidence type="ECO:0000256" key="2">
    <source>
        <dbReference type="SAM" id="SignalP"/>
    </source>
</evidence>
<feature type="compositionally biased region" description="Polar residues" evidence="1">
    <location>
        <begin position="185"/>
        <end position="195"/>
    </location>
</feature>
<feature type="chain" id="PRO_5042946733" evidence="2">
    <location>
        <begin position="23"/>
        <end position="252"/>
    </location>
</feature>
<comment type="caution">
    <text evidence="3">The sequence shown here is derived from an EMBL/GenBank/DDBJ whole genome shotgun (WGS) entry which is preliminary data.</text>
</comment>
<keyword evidence="2" id="KW-0732">Signal</keyword>
<feature type="region of interest" description="Disordered" evidence="1">
    <location>
        <begin position="128"/>
        <end position="153"/>
    </location>
</feature>
<accession>A0AAN6F3W5</accession>
<feature type="region of interest" description="Disordered" evidence="1">
    <location>
        <begin position="180"/>
        <end position="207"/>
    </location>
</feature>
<evidence type="ECO:0000313" key="4">
    <source>
        <dbReference type="Proteomes" id="UP001161757"/>
    </source>
</evidence>
<proteinExistence type="predicted"/>
<reference evidence="3" key="1">
    <citation type="submission" date="2023-01" db="EMBL/GenBank/DDBJ databases">
        <title>Exophiala dermititidis isolated from Cystic Fibrosis Patient.</title>
        <authorList>
            <person name="Kurbessoian T."/>
            <person name="Crocker A."/>
            <person name="Murante D."/>
            <person name="Hogan D.A."/>
            <person name="Stajich J.E."/>
        </authorList>
    </citation>
    <scope>NUCLEOTIDE SEQUENCE</scope>
    <source>
        <strain evidence="3">Ex8</strain>
    </source>
</reference>
<feature type="compositionally biased region" description="Polar residues" evidence="1">
    <location>
        <begin position="130"/>
        <end position="139"/>
    </location>
</feature>
<evidence type="ECO:0000313" key="3">
    <source>
        <dbReference type="EMBL" id="KAJ8995052.1"/>
    </source>
</evidence>
<gene>
    <name evidence="3" type="ORF">HRR80_001745</name>
</gene>
<evidence type="ECO:0000256" key="1">
    <source>
        <dbReference type="SAM" id="MobiDB-lite"/>
    </source>
</evidence>